<gene>
    <name evidence="2" type="ORF">ACM44_11755</name>
</gene>
<evidence type="ECO:0000313" key="3">
    <source>
        <dbReference type="Proteomes" id="UP000035900"/>
    </source>
</evidence>
<dbReference type="STRING" id="1304281.ACM44_11755"/>
<proteinExistence type="predicted"/>
<dbReference type="RefSeq" id="WP_048500232.1">
    <property type="nucleotide sequence ID" value="NZ_LFNG01000016.1"/>
</dbReference>
<dbReference type="OrthoDB" id="1256253at2"/>
<feature type="domain" description="DUF7674" evidence="1">
    <location>
        <begin position="6"/>
        <end position="115"/>
    </location>
</feature>
<accession>A0A0J7IXP4</accession>
<dbReference type="Pfam" id="PF24722">
    <property type="entry name" value="DUF7674"/>
    <property type="match status" value="1"/>
</dbReference>
<keyword evidence="3" id="KW-1185">Reference proteome</keyword>
<sequence>MKTKIINTIQQWAPEAARLIPDLDTLDDSIADYMLLHKLAEVCSQKIGSGLEDELERVQEIAKVINLLYQGGNQYTRNAIENEFLTALSFEESPGSLKKHMDLFPIELRKGYIKTILEN</sequence>
<evidence type="ECO:0000313" key="2">
    <source>
        <dbReference type="EMBL" id="KMQ70586.1"/>
    </source>
</evidence>
<reference evidence="2 3" key="1">
    <citation type="journal article" date="2004" name="Int. J. Syst. Evol. Microbiol.">
        <title>Kaistella koreensis gen. nov., sp. nov., a novel member of the Chryseobacterium-Bergeyella-Riemerella branch.</title>
        <authorList>
            <person name="Kim M.K."/>
            <person name="Im W.T."/>
            <person name="Shin Y.K."/>
            <person name="Lim J.H."/>
            <person name="Kim S.H."/>
            <person name="Lee B.C."/>
            <person name="Park M.Y."/>
            <person name="Lee K.Y."/>
            <person name="Lee S.T."/>
        </authorList>
    </citation>
    <scope>NUCLEOTIDE SEQUENCE [LARGE SCALE GENOMIC DNA]</scope>
    <source>
        <strain evidence="2 3">CCUG 49689</strain>
    </source>
</reference>
<comment type="caution">
    <text evidence="2">The sequence shown here is derived from an EMBL/GenBank/DDBJ whole genome shotgun (WGS) entry which is preliminary data.</text>
</comment>
<dbReference type="AlphaFoldDB" id="A0A0J7IXP4"/>
<dbReference type="Proteomes" id="UP000035900">
    <property type="component" value="Unassembled WGS sequence"/>
</dbReference>
<name>A0A0J7IXP4_9FLAO</name>
<dbReference type="PATRIC" id="fig|1304281.5.peg.2520"/>
<dbReference type="InterPro" id="IPR056091">
    <property type="entry name" value="DUF7674"/>
</dbReference>
<dbReference type="EMBL" id="LFNG01000016">
    <property type="protein sequence ID" value="KMQ70586.1"/>
    <property type="molecule type" value="Genomic_DNA"/>
</dbReference>
<protein>
    <recommendedName>
        <fullName evidence="1">DUF7674 domain-containing protein</fullName>
    </recommendedName>
</protein>
<organism evidence="2 3">
    <name type="scientific">Chryseobacterium koreense CCUG 49689</name>
    <dbReference type="NCBI Taxonomy" id="1304281"/>
    <lineage>
        <taxon>Bacteria</taxon>
        <taxon>Pseudomonadati</taxon>
        <taxon>Bacteroidota</taxon>
        <taxon>Flavobacteriia</taxon>
        <taxon>Flavobacteriales</taxon>
        <taxon>Weeksellaceae</taxon>
        <taxon>Chryseobacterium group</taxon>
        <taxon>Chryseobacterium</taxon>
    </lineage>
</organism>
<evidence type="ECO:0000259" key="1">
    <source>
        <dbReference type="Pfam" id="PF24722"/>
    </source>
</evidence>